<dbReference type="Pfam" id="PF05024">
    <property type="entry name" value="Gpi1"/>
    <property type="match status" value="1"/>
</dbReference>
<dbReference type="GO" id="GO:0016757">
    <property type="term" value="F:glycosyltransferase activity"/>
    <property type="evidence" value="ECO:0007669"/>
    <property type="project" value="UniProtKB-KW"/>
</dbReference>
<evidence type="ECO:0000313" key="4">
    <source>
        <dbReference type="Proteomes" id="UP000241890"/>
    </source>
</evidence>
<feature type="transmembrane region" description="Helical" evidence="2">
    <location>
        <begin position="454"/>
        <end position="476"/>
    </location>
</feature>
<evidence type="ECO:0000313" key="3">
    <source>
        <dbReference type="EMBL" id="GBG28924.1"/>
    </source>
</evidence>
<protein>
    <submittedName>
        <fullName evidence="3">Phosphatidylinositol N-acetylglucosaminyltransferase subunit Q</fullName>
    </submittedName>
</protein>
<dbReference type="OrthoDB" id="70250at2759"/>
<reference evidence="3 4" key="1">
    <citation type="submission" date="2017-12" db="EMBL/GenBank/DDBJ databases">
        <title>Sequencing, de novo assembly and annotation of complete genome of a new Thraustochytrid species, strain FCC1311.</title>
        <authorList>
            <person name="Sedici K."/>
            <person name="Godart F."/>
            <person name="Aiese Cigliano R."/>
            <person name="Sanseverino W."/>
            <person name="Barakat M."/>
            <person name="Ortet P."/>
            <person name="Marechal E."/>
            <person name="Cagnac O."/>
            <person name="Amato A."/>
        </authorList>
    </citation>
    <scope>NUCLEOTIDE SEQUENCE [LARGE SCALE GENOMIC DNA]</scope>
</reference>
<keyword evidence="2" id="KW-1133">Transmembrane helix</keyword>
<keyword evidence="3" id="KW-0808">Transferase</keyword>
<dbReference type="PANTHER" id="PTHR21329:SF3">
    <property type="entry name" value="PHOSPHATIDYLINOSITOL N-ACETYLGLUCOSAMINYLTRANSFERASE SUBUNIT Q"/>
    <property type="match status" value="1"/>
</dbReference>
<dbReference type="EMBL" id="BEYU01000050">
    <property type="protein sequence ID" value="GBG28924.1"/>
    <property type="molecule type" value="Genomic_DNA"/>
</dbReference>
<keyword evidence="4" id="KW-1185">Reference proteome</keyword>
<keyword evidence="3" id="KW-0328">Glycosyltransferase</keyword>
<dbReference type="AlphaFoldDB" id="A0A2R5GM28"/>
<name>A0A2R5GM28_9STRA</name>
<dbReference type="PANTHER" id="PTHR21329">
    <property type="entry name" value="PHOSPHATIDYLINOSITOL N-ACETYLGLUCOSAMINYLTRANSFERASE SUBUNIT Q-RELATED"/>
    <property type="match status" value="1"/>
</dbReference>
<dbReference type="GO" id="GO:0006506">
    <property type="term" value="P:GPI anchor biosynthetic process"/>
    <property type="evidence" value="ECO:0007669"/>
    <property type="project" value="InterPro"/>
</dbReference>
<feature type="transmembrane region" description="Helical" evidence="2">
    <location>
        <begin position="429"/>
        <end position="448"/>
    </location>
</feature>
<dbReference type="GO" id="GO:0016020">
    <property type="term" value="C:membrane"/>
    <property type="evidence" value="ECO:0007669"/>
    <property type="project" value="InterPro"/>
</dbReference>
<dbReference type="Proteomes" id="UP000241890">
    <property type="component" value="Unassembled WGS sequence"/>
</dbReference>
<accession>A0A2R5GM28</accession>
<dbReference type="InterPro" id="IPR007720">
    <property type="entry name" value="PigQ/GPI1"/>
</dbReference>
<evidence type="ECO:0000256" key="2">
    <source>
        <dbReference type="SAM" id="Phobius"/>
    </source>
</evidence>
<comment type="caution">
    <text evidence="3">The sequence shown here is derived from an EMBL/GenBank/DDBJ whole genome shotgun (WGS) entry which is preliminary data.</text>
</comment>
<proteinExistence type="predicted"/>
<evidence type="ECO:0000256" key="1">
    <source>
        <dbReference type="SAM" id="MobiDB-lite"/>
    </source>
</evidence>
<sequence>MSGHITKRKTTLALVRAEDARLPSARVRVVLLARESKTCREVELEVRRRQLRPRRATRSRRGEEGNEGGEGAGSGFYVIKDQEPRVVLEGGDVELVLVQGPGPWRLTPGARAHILGVDGLCYCPKRESQAAKEARAELAAYGLATSSDVSSQDDPLLEKGLVALFGRQDKDAPACNAQSKDPSRLSKVLDTIGRTLISCASVQIPMVLCKPFAFLRMTKVDAKAPRLRCCDASAVVSLIEHRGQQMRLLAAPGASMARYGQTAACLVFDMLLGVIVGVCLTLREREIGDFLFDSVGYQFQSGVMRKRVLWVLSQHAPLGFKLNEGLDEVLGNTVLFAIESWHVFTAQLAPFGPQLLFTIGVLSLLGGGLSMVLAFACDAASFVTLHIQFLYNFFARLHRFQLAGMSTFWKVMRGKKRNVLRGRVDTGDYATGDLLFGSMAFLVFGFLFQTTLAYYVMFVGLWLLTVVVHGLLLIAIKMLQCAPIYAVGQTVVRPTRYPRGVVLDLCQEPWGAALELRGLYIGVGEILGAWMSLIGPFGEWARRHDTSGFAAAIRGGHQISLAQADFPRYQDDATTL</sequence>
<feature type="region of interest" description="Disordered" evidence="1">
    <location>
        <begin position="52"/>
        <end position="75"/>
    </location>
</feature>
<gene>
    <name evidence="3" type="ORF">FCC1311_051452</name>
</gene>
<dbReference type="GO" id="GO:0005783">
    <property type="term" value="C:endoplasmic reticulum"/>
    <property type="evidence" value="ECO:0007669"/>
    <property type="project" value="TreeGrafter"/>
</dbReference>
<organism evidence="3 4">
    <name type="scientific">Hondaea fermentalgiana</name>
    <dbReference type="NCBI Taxonomy" id="2315210"/>
    <lineage>
        <taxon>Eukaryota</taxon>
        <taxon>Sar</taxon>
        <taxon>Stramenopiles</taxon>
        <taxon>Bigyra</taxon>
        <taxon>Labyrinthulomycetes</taxon>
        <taxon>Thraustochytrida</taxon>
        <taxon>Thraustochytriidae</taxon>
        <taxon>Hondaea</taxon>
    </lineage>
</organism>
<keyword evidence="2" id="KW-0472">Membrane</keyword>
<feature type="transmembrane region" description="Helical" evidence="2">
    <location>
        <begin position="355"/>
        <end position="383"/>
    </location>
</feature>
<dbReference type="InParanoid" id="A0A2R5GM28"/>
<keyword evidence="2" id="KW-0812">Transmembrane</keyword>